<evidence type="ECO:0000256" key="2">
    <source>
        <dbReference type="ARBA" id="ARBA00022857"/>
    </source>
</evidence>
<dbReference type="PANTHER" id="PTHR43976:SF16">
    <property type="entry name" value="SHORT-CHAIN DEHYDROGENASE_REDUCTASE FAMILY PROTEIN"/>
    <property type="match status" value="1"/>
</dbReference>
<evidence type="ECO:0000313" key="6">
    <source>
        <dbReference type="Proteomes" id="UP001221757"/>
    </source>
</evidence>
<dbReference type="PRINTS" id="PR00081">
    <property type="entry name" value="GDHRDH"/>
</dbReference>
<dbReference type="CDD" id="cd05374">
    <property type="entry name" value="17beta-HSD-like_SDR_c"/>
    <property type="match status" value="1"/>
</dbReference>
<evidence type="ECO:0000256" key="3">
    <source>
        <dbReference type="ARBA" id="ARBA00023002"/>
    </source>
</evidence>
<dbReference type="Gene3D" id="3.40.50.720">
    <property type="entry name" value="NAD(P)-binding Rossmann-like Domain"/>
    <property type="match status" value="1"/>
</dbReference>
<dbReference type="InterPro" id="IPR051911">
    <property type="entry name" value="SDR_oxidoreductase"/>
</dbReference>
<dbReference type="SUPFAM" id="SSF51735">
    <property type="entry name" value="NAD(P)-binding Rossmann-fold domains"/>
    <property type="match status" value="1"/>
</dbReference>
<dbReference type="PANTHER" id="PTHR43976">
    <property type="entry name" value="SHORT CHAIN DEHYDROGENASE"/>
    <property type="match status" value="1"/>
</dbReference>
<comment type="similarity">
    <text evidence="1 4">Belongs to the short-chain dehydrogenases/reductases (SDR) family.</text>
</comment>
<keyword evidence="3" id="KW-0560">Oxidoreductase</keyword>
<dbReference type="InterPro" id="IPR002347">
    <property type="entry name" value="SDR_fam"/>
</dbReference>
<dbReference type="Proteomes" id="UP001221757">
    <property type="component" value="Unassembled WGS sequence"/>
</dbReference>
<dbReference type="PRINTS" id="PR00080">
    <property type="entry name" value="SDRFAMILY"/>
</dbReference>
<reference evidence="5" key="1">
    <citation type="submission" date="2023-03" db="EMBL/GenBank/DDBJ databases">
        <title>Massive genome expansion in bonnet fungi (Mycena s.s.) driven by repeated elements and novel gene families across ecological guilds.</title>
        <authorList>
            <consortium name="Lawrence Berkeley National Laboratory"/>
            <person name="Harder C.B."/>
            <person name="Miyauchi S."/>
            <person name="Viragh M."/>
            <person name="Kuo A."/>
            <person name="Thoen E."/>
            <person name="Andreopoulos B."/>
            <person name="Lu D."/>
            <person name="Skrede I."/>
            <person name="Drula E."/>
            <person name="Henrissat B."/>
            <person name="Morin E."/>
            <person name="Kohler A."/>
            <person name="Barry K."/>
            <person name="LaButti K."/>
            <person name="Morin E."/>
            <person name="Salamov A."/>
            <person name="Lipzen A."/>
            <person name="Mereny Z."/>
            <person name="Hegedus B."/>
            <person name="Baldrian P."/>
            <person name="Stursova M."/>
            <person name="Weitz H."/>
            <person name="Taylor A."/>
            <person name="Grigoriev I.V."/>
            <person name="Nagy L.G."/>
            <person name="Martin F."/>
            <person name="Kauserud H."/>
        </authorList>
    </citation>
    <scope>NUCLEOTIDE SEQUENCE</scope>
    <source>
        <strain evidence="5">CBHHK067</strain>
    </source>
</reference>
<keyword evidence="2" id="KW-0521">NADP</keyword>
<dbReference type="Pfam" id="PF00106">
    <property type="entry name" value="adh_short"/>
    <property type="match status" value="1"/>
</dbReference>
<proteinExistence type="inferred from homology"/>
<evidence type="ECO:0000256" key="4">
    <source>
        <dbReference type="RuleBase" id="RU000363"/>
    </source>
</evidence>
<dbReference type="InterPro" id="IPR020904">
    <property type="entry name" value="Sc_DH/Rdtase_CS"/>
</dbReference>
<accession>A0AAD7CLK9</accession>
<dbReference type="GO" id="GO:0016491">
    <property type="term" value="F:oxidoreductase activity"/>
    <property type="evidence" value="ECO:0007669"/>
    <property type="project" value="UniProtKB-KW"/>
</dbReference>
<comment type="caution">
    <text evidence="5">The sequence shown here is derived from an EMBL/GenBank/DDBJ whole genome shotgun (WGS) entry which is preliminary data.</text>
</comment>
<evidence type="ECO:0008006" key="7">
    <source>
        <dbReference type="Google" id="ProtNLM"/>
    </source>
</evidence>
<protein>
    <recommendedName>
        <fullName evidence="7">Short-chain dehydrogenase/reductase</fullName>
    </recommendedName>
</protein>
<sequence>MSATNSPVFLITGCSSGFGRELAIAALNSGFRVIATARRVETLAPLEKQGAKALALDVTSSETELADFAANATAIYGQVDYLVNNAGFVQAGAIEENSMSDVLRQFNTNLFGLIKTTNAFLPFFRERKAGTIVNISSQGSSSGTPGGGIYCSSKAAVDAVSDTWAHELAEYNIRSISIQPGAFRTEVLQATNFGRAAKTIEGYQTAHGVIHFMSKSADSAPGDPVKAAQNIIAFVADPARTQLPLRFALGDDAFAALKVFYTQQLADLEEAKALSTGTNYSTA</sequence>
<dbReference type="EMBL" id="JARKIE010000355">
    <property type="protein sequence ID" value="KAJ7651869.1"/>
    <property type="molecule type" value="Genomic_DNA"/>
</dbReference>
<dbReference type="PROSITE" id="PS00061">
    <property type="entry name" value="ADH_SHORT"/>
    <property type="match status" value="1"/>
</dbReference>
<name>A0AAD7CLK9_MYCRO</name>
<evidence type="ECO:0000313" key="5">
    <source>
        <dbReference type="EMBL" id="KAJ7651869.1"/>
    </source>
</evidence>
<dbReference type="InterPro" id="IPR036291">
    <property type="entry name" value="NAD(P)-bd_dom_sf"/>
</dbReference>
<dbReference type="AlphaFoldDB" id="A0AAD7CLK9"/>
<organism evidence="5 6">
    <name type="scientific">Mycena rosella</name>
    <name type="common">Pink bonnet</name>
    <name type="synonym">Agaricus rosellus</name>
    <dbReference type="NCBI Taxonomy" id="1033263"/>
    <lineage>
        <taxon>Eukaryota</taxon>
        <taxon>Fungi</taxon>
        <taxon>Dikarya</taxon>
        <taxon>Basidiomycota</taxon>
        <taxon>Agaricomycotina</taxon>
        <taxon>Agaricomycetes</taxon>
        <taxon>Agaricomycetidae</taxon>
        <taxon>Agaricales</taxon>
        <taxon>Marasmiineae</taxon>
        <taxon>Mycenaceae</taxon>
        <taxon>Mycena</taxon>
    </lineage>
</organism>
<evidence type="ECO:0000256" key="1">
    <source>
        <dbReference type="ARBA" id="ARBA00006484"/>
    </source>
</evidence>
<gene>
    <name evidence="5" type="ORF">B0H17DRAFT_1215125</name>
</gene>
<keyword evidence="6" id="KW-1185">Reference proteome</keyword>